<keyword evidence="1" id="KW-0732">Signal</keyword>
<feature type="chain" id="PRO_5046258382" description="Autotransporter-associated beta strand repeat-containing protein" evidence="1">
    <location>
        <begin position="28"/>
        <end position="1552"/>
    </location>
</feature>
<dbReference type="SUPFAM" id="SSF51126">
    <property type="entry name" value="Pectin lyase-like"/>
    <property type="match status" value="1"/>
</dbReference>
<name>A0ABP9UL15_9BACT</name>
<sequence length="1552" mass="163666">MTRHIARIKRLRTFLFTALLTSHQVFAGGPKVVNIINFIRGTEPRSNVDLLKPVVEQIKLAKKHGLPTTFLIQYDALVNPDFVNLLKSELGPDDEIGVWLEVVQPQVEAAGMEWKGRWPWDYNAAVGLTEAYAPEDRKKLMDVLMERFKSEFGDYPKSVGCWVLDAPTLNYLSDQYHIVAACNCKDQSGTDGYTLWGGYWNQAYYPSRINAFMPAQTVEKQLNVPIFRMLGSDPVYQYDHNLGNGVQGVISLEPVYRPGGGSPDWVRWFFDVNFKAPNLAFAYTQAGQENSFGWPAMEAGLKDQYQLMEERMAAGEIRVETLAKSGAWYRENFETTPATAVVAMDDYDDKGHRSVWYESRFYRVNFYWEGDAWRIRDLHLFNEQYPERYLKNKVTGSTATYDTLPVMDGFHWSTSSDFAGFRPLVNTLSGTRQLLVNGEPTVTEVGTDGLLISMPVTTGGELKIHCNPDNLSMEITGASAPSDWGVELAWSPQQSTSIVTSSERTIGYQHNNFGYALRTNDAVVSEGIKSSSLLIRPDDATVTFDFDPANASAYWDTNGSNPGAGGPATAGNWNDSATNWTSSTAGTDDTVVWPGGGHRAIFSAGTDTSGISTVEIAGEQDAEGVLVEEGDVNLSGGSLNLATPAVVRAEEGASLTINTQLTGTSGLLLEGDGVIQLSGEHPLSGPIGITAPSLTLASGTSFPSLSDLSLGSGTSIQADSVLLGLTGTMSLNGASFIGSGSTTIRAQNLTLETSSNPSSLTLTDLAAIHLTAEFPSQSTFQIDGGSIFLSESASLTTDRWTNRGSNLTHTLEISDAAQLIISDDFVLGANPGAALTVNQTGGTVTNTGTTNNPGGDDASNRWGLWSGGANVTYNISAGSLNLPGAPLYLSWDSQASLNISGTAMVNLKGIELGWGGRSQVSAVRLTGGTLNIGSAGVTSGAATNKSFVLGGGTLGASANWASTVQAHVTAATSIENPSGDIAFEAGISGTGTLTKSGSSALIISGSTPYTGTLNAMEGTVRIGSSSPMKVNLAAGAVIAAGNTYAHGSGSIANLDLADGSSSTFRIGNSENSLNVSAAGGLVTAGIHQVHIVVAAGAVPGTYPLFYYNDSIGGDGAAAFSLSNTPGLVASLVDNTTTSSIDLLVTSVEPAEEAGAIIRELFDGIAGTPPDTSSTLNGKGNTATTIGLTGTWLTNGGNGIFTASNFNTGSGLSGLAPSQTEDGAVWNNSNSWGTSIYATRPLAEPIDFAGERILYFSFRADNTGDSNMGIGLASGPGGTAEFIGAGLSWDNARSIATGAVDAGNSPFISYGTLGSDSGPYGIRNHGPLGSVNGSALIVGRIKLNASAPDQIDIKCYGPGDTIGSDPSAITWTASDSVDTSMIATHLLLWLNGSGSNTTGELDAIRFGDTWESVTGAADSYQAWIRESPYFLTGSDAAPMSDPDGDGIPNAIEFVTGSNPATTNNGSRMPTCALVGDYYEFSYRRTERSNVQPYPFVEYSTNLISWFPAEEGAYGVVINEDNDQYGPGIDRVMVRIPRTLAWGEKLFTRLNSNR</sequence>
<protein>
    <recommendedName>
        <fullName evidence="4">Autotransporter-associated beta strand repeat-containing protein</fullName>
    </recommendedName>
</protein>
<dbReference type="Gene3D" id="3.20.20.510">
    <property type="entry name" value="Uncharacterised protein PF12979, DUF3863"/>
    <property type="match status" value="1"/>
</dbReference>
<evidence type="ECO:0000256" key="1">
    <source>
        <dbReference type="SAM" id="SignalP"/>
    </source>
</evidence>
<comment type="caution">
    <text evidence="2">The sequence shown here is derived from an EMBL/GenBank/DDBJ whole genome shotgun (WGS) entry which is preliminary data.</text>
</comment>
<evidence type="ECO:0008006" key="4">
    <source>
        <dbReference type="Google" id="ProtNLM"/>
    </source>
</evidence>
<dbReference type="Proteomes" id="UP001476282">
    <property type="component" value="Unassembled WGS sequence"/>
</dbReference>
<accession>A0ABP9UL15</accession>
<organism evidence="2 3">
    <name type="scientific">Haloferula sargassicola</name>
    <dbReference type="NCBI Taxonomy" id="490096"/>
    <lineage>
        <taxon>Bacteria</taxon>
        <taxon>Pseudomonadati</taxon>
        <taxon>Verrucomicrobiota</taxon>
        <taxon>Verrucomicrobiia</taxon>
        <taxon>Verrucomicrobiales</taxon>
        <taxon>Verrucomicrobiaceae</taxon>
        <taxon>Haloferula</taxon>
    </lineage>
</organism>
<proteinExistence type="predicted"/>
<dbReference type="EMBL" id="BAABRI010000005">
    <property type="protein sequence ID" value="GAA5482004.1"/>
    <property type="molecule type" value="Genomic_DNA"/>
</dbReference>
<keyword evidence="3" id="KW-1185">Reference proteome</keyword>
<feature type="signal peptide" evidence="1">
    <location>
        <begin position="1"/>
        <end position="27"/>
    </location>
</feature>
<dbReference type="InterPro" id="IPR011050">
    <property type="entry name" value="Pectin_lyase_fold/virulence"/>
</dbReference>
<evidence type="ECO:0000313" key="2">
    <source>
        <dbReference type="EMBL" id="GAA5482004.1"/>
    </source>
</evidence>
<gene>
    <name evidence="2" type="ORF">Hsar01_01219</name>
</gene>
<reference evidence="2 3" key="1">
    <citation type="submission" date="2024-02" db="EMBL/GenBank/DDBJ databases">
        <title>Haloferula sargassicola NBRC 104335.</title>
        <authorList>
            <person name="Ichikawa N."/>
            <person name="Katano-Makiyama Y."/>
            <person name="Hidaka K."/>
        </authorList>
    </citation>
    <scope>NUCLEOTIDE SEQUENCE [LARGE SCALE GENOMIC DNA]</scope>
    <source>
        <strain evidence="2 3">NBRC 104335</strain>
    </source>
</reference>
<evidence type="ECO:0000313" key="3">
    <source>
        <dbReference type="Proteomes" id="UP001476282"/>
    </source>
</evidence>